<keyword evidence="1" id="KW-1133">Transmembrane helix</keyword>
<comment type="caution">
    <text evidence="2">The sequence shown here is derived from an EMBL/GenBank/DDBJ whole genome shotgun (WGS) entry which is preliminary data.</text>
</comment>
<dbReference type="EMBL" id="BTRK01000006">
    <property type="protein sequence ID" value="GMR57801.1"/>
    <property type="molecule type" value="Genomic_DNA"/>
</dbReference>
<feature type="transmembrane region" description="Helical" evidence="1">
    <location>
        <begin position="103"/>
        <end position="122"/>
    </location>
</feature>
<feature type="transmembrane region" description="Helical" evidence="1">
    <location>
        <begin position="21"/>
        <end position="39"/>
    </location>
</feature>
<name>A0AAN5D6L7_9BILA</name>
<feature type="non-terminal residue" evidence="2">
    <location>
        <position position="131"/>
    </location>
</feature>
<gene>
    <name evidence="2" type="ORF">PMAYCL1PPCAC_27997</name>
</gene>
<dbReference type="AlphaFoldDB" id="A0AAN5D6L7"/>
<protein>
    <recommendedName>
        <fullName evidence="4">G protein-coupled receptor</fullName>
    </recommendedName>
</protein>
<keyword evidence="3" id="KW-1185">Reference proteome</keyword>
<proteinExistence type="predicted"/>
<keyword evidence="1" id="KW-0812">Transmembrane</keyword>
<evidence type="ECO:0008006" key="4">
    <source>
        <dbReference type="Google" id="ProtNLM"/>
    </source>
</evidence>
<evidence type="ECO:0000313" key="3">
    <source>
        <dbReference type="Proteomes" id="UP001328107"/>
    </source>
</evidence>
<keyword evidence="1" id="KW-0472">Membrane</keyword>
<feature type="transmembrane region" description="Helical" evidence="1">
    <location>
        <begin position="59"/>
        <end position="82"/>
    </location>
</feature>
<evidence type="ECO:0000256" key="1">
    <source>
        <dbReference type="SAM" id="Phobius"/>
    </source>
</evidence>
<reference evidence="3" key="1">
    <citation type="submission" date="2022-10" db="EMBL/GenBank/DDBJ databases">
        <title>Genome assembly of Pristionchus species.</title>
        <authorList>
            <person name="Yoshida K."/>
            <person name="Sommer R.J."/>
        </authorList>
    </citation>
    <scope>NUCLEOTIDE SEQUENCE [LARGE SCALE GENOMIC DNA]</scope>
    <source>
        <strain evidence="3">RS5460</strain>
    </source>
</reference>
<organism evidence="2 3">
    <name type="scientific">Pristionchus mayeri</name>
    <dbReference type="NCBI Taxonomy" id="1317129"/>
    <lineage>
        <taxon>Eukaryota</taxon>
        <taxon>Metazoa</taxon>
        <taxon>Ecdysozoa</taxon>
        <taxon>Nematoda</taxon>
        <taxon>Chromadorea</taxon>
        <taxon>Rhabditida</taxon>
        <taxon>Rhabditina</taxon>
        <taxon>Diplogasteromorpha</taxon>
        <taxon>Diplogasteroidea</taxon>
        <taxon>Neodiplogasteridae</taxon>
        <taxon>Pristionchus</taxon>
    </lineage>
</organism>
<dbReference type="Proteomes" id="UP001328107">
    <property type="component" value="Unassembled WGS sequence"/>
</dbReference>
<sequence>MLTRERKYIDNADMKKFNGEKGLIITSIVSYAFYMLYFANNSIARYFDVMLCGFAQWFFLGLTSITPFWFVRQAFFECLILFTPSVRRMVFVRKEDETSIVDCVVYLFAFQFASYPFMTGFYELLMDRGLV</sequence>
<evidence type="ECO:0000313" key="2">
    <source>
        <dbReference type="EMBL" id="GMR57801.1"/>
    </source>
</evidence>
<accession>A0AAN5D6L7</accession>